<evidence type="ECO:0000256" key="1">
    <source>
        <dbReference type="ARBA" id="ARBA00001936"/>
    </source>
</evidence>
<gene>
    <name evidence="19" type="ORF">HJC23_003521</name>
</gene>
<comment type="similarity">
    <text evidence="4">Belongs to the PPP phosphatase family. PP-5 (PP-T) subfamily.</text>
</comment>
<evidence type="ECO:0000256" key="15">
    <source>
        <dbReference type="ARBA" id="ARBA00073946"/>
    </source>
</evidence>
<dbReference type="SUPFAM" id="SSF56300">
    <property type="entry name" value="Metallo-dependent phosphatases"/>
    <property type="match status" value="1"/>
</dbReference>
<dbReference type="Pfam" id="PF08321">
    <property type="entry name" value="PPP5"/>
    <property type="match status" value="2"/>
</dbReference>
<feature type="region of interest" description="Disordered" evidence="17">
    <location>
        <begin position="1"/>
        <end position="31"/>
    </location>
</feature>
<dbReference type="PIRSF" id="PIRSF033096">
    <property type="entry name" value="PPPtase_5"/>
    <property type="match status" value="1"/>
</dbReference>
<dbReference type="EC" id="3.1.3.16" evidence="5"/>
<name>A0ABD3P074_9STRA</name>
<dbReference type="FunFam" id="3.60.21.10:FF:000036">
    <property type="entry name" value="Serine/threonine protein phosphatase 5"/>
    <property type="match status" value="1"/>
</dbReference>
<comment type="catalytic activity">
    <reaction evidence="13">
        <text>O-phospho-L-seryl-[protein] + H2O = L-seryl-[protein] + phosphate</text>
        <dbReference type="Rhea" id="RHEA:20629"/>
        <dbReference type="Rhea" id="RHEA-COMP:9863"/>
        <dbReference type="Rhea" id="RHEA-COMP:11604"/>
        <dbReference type="ChEBI" id="CHEBI:15377"/>
        <dbReference type="ChEBI" id="CHEBI:29999"/>
        <dbReference type="ChEBI" id="CHEBI:43474"/>
        <dbReference type="ChEBI" id="CHEBI:83421"/>
        <dbReference type="EC" id="3.1.3.16"/>
    </reaction>
    <physiologicalReaction direction="left-to-right" evidence="13">
        <dbReference type="Rhea" id="RHEA:20630"/>
    </physiologicalReaction>
</comment>
<evidence type="ECO:0000256" key="12">
    <source>
        <dbReference type="ARBA" id="ARBA00023242"/>
    </source>
</evidence>
<evidence type="ECO:0000256" key="6">
    <source>
        <dbReference type="ARBA" id="ARBA00022723"/>
    </source>
</evidence>
<dbReference type="AlphaFoldDB" id="A0ABD3P074"/>
<feature type="active site" description="Proton donor/acceptor" evidence="16">
    <location>
        <position position="367"/>
    </location>
</feature>
<proteinExistence type="inferred from homology"/>
<evidence type="ECO:0000256" key="2">
    <source>
        <dbReference type="ARBA" id="ARBA00001946"/>
    </source>
</evidence>
<dbReference type="InterPro" id="IPR004843">
    <property type="entry name" value="Calcineurin-like_PHP"/>
</dbReference>
<organism evidence="19 20">
    <name type="scientific">Cyclotella cryptica</name>
    <dbReference type="NCBI Taxonomy" id="29204"/>
    <lineage>
        <taxon>Eukaryota</taxon>
        <taxon>Sar</taxon>
        <taxon>Stramenopiles</taxon>
        <taxon>Ochrophyta</taxon>
        <taxon>Bacillariophyta</taxon>
        <taxon>Coscinodiscophyceae</taxon>
        <taxon>Thalassiosirophycidae</taxon>
        <taxon>Stephanodiscales</taxon>
        <taxon>Stephanodiscaceae</taxon>
        <taxon>Cyclotella</taxon>
    </lineage>
</organism>
<dbReference type="PRINTS" id="PR00114">
    <property type="entry name" value="STPHPHTASE"/>
</dbReference>
<evidence type="ECO:0000256" key="7">
    <source>
        <dbReference type="ARBA" id="ARBA00022737"/>
    </source>
</evidence>
<evidence type="ECO:0000259" key="18">
    <source>
        <dbReference type="SMART" id="SM00156"/>
    </source>
</evidence>
<evidence type="ECO:0000256" key="4">
    <source>
        <dbReference type="ARBA" id="ARBA00008786"/>
    </source>
</evidence>
<keyword evidence="20" id="KW-1185">Reference proteome</keyword>
<dbReference type="InterPro" id="IPR051134">
    <property type="entry name" value="PPP_phosphatase"/>
</dbReference>
<dbReference type="SMART" id="SM00028">
    <property type="entry name" value="TPR"/>
    <property type="match status" value="3"/>
</dbReference>
<dbReference type="InterPro" id="IPR029052">
    <property type="entry name" value="Metallo-depent_PP-like"/>
</dbReference>
<dbReference type="InterPro" id="IPR011990">
    <property type="entry name" value="TPR-like_helical_dom_sf"/>
</dbReference>
<dbReference type="GO" id="GO:0005737">
    <property type="term" value="C:cytoplasm"/>
    <property type="evidence" value="ECO:0007669"/>
    <property type="project" value="UniProtKB-ARBA"/>
</dbReference>
<dbReference type="Pfam" id="PF13432">
    <property type="entry name" value="TPR_16"/>
    <property type="match status" value="1"/>
</dbReference>
<dbReference type="Gene3D" id="3.60.21.10">
    <property type="match status" value="1"/>
</dbReference>
<reference evidence="19 20" key="1">
    <citation type="journal article" date="2020" name="G3 (Bethesda)">
        <title>Improved Reference Genome for Cyclotella cryptica CCMP332, a Model for Cell Wall Morphogenesis, Salinity Adaptation, and Lipid Production in Diatoms (Bacillariophyta).</title>
        <authorList>
            <person name="Roberts W.R."/>
            <person name="Downey K.M."/>
            <person name="Ruck E.C."/>
            <person name="Traller J.C."/>
            <person name="Alverson A.J."/>
        </authorList>
    </citation>
    <scope>NUCLEOTIDE SEQUENCE [LARGE SCALE GENOMIC DNA]</scope>
    <source>
        <strain evidence="19 20">CCMP332</strain>
    </source>
</reference>
<dbReference type="PANTHER" id="PTHR45668">
    <property type="entry name" value="SERINE/THREONINE-PROTEIN PHOSPHATASE 5-RELATED"/>
    <property type="match status" value="1"/>
</dbReference>
<dbReference type="SMART" id="SM00156">
    <property type="entry name" value="PP2Ac"/>
    <property type="match status" value="1"/>
</dbReference>
<evidence type="ECO:0000256" key="17">
    <source>
        <dbReference type="SAM" id="MobiDB-lite"/>
    </source>
</evidence>
<accession>A0ABD3P074</accession>
<evidence type="ECO:0000313" key="19">
    <source>
        <dbReference type="EMBL" id="KAL3780696.1"/>
    </source>
</evidence>
<keyword evidence="9" id="KW-0802">TPR repeat</keyword>
<dbReference type="Pfam" id="PF13181">
    <property type="entry name" value="TPR_8"/>
    <property type="match status" value="1"/>
</dbReference>
<comment type="subcellular location">
    <subcellularLocation>
        <location evidence="3">Nucleus</location>
    </subcellularLocation>
</comment>
<dbReference type="Gene3D" id="1.25.40.10">
    <property type="entry name" value="Tetratricopeptide repeat domain"/>
    <property type="match status" value="1"/>
</dbReference>
<dbReference type="SUPFAM" id="SSF48452">
    <property type="entry name" value="TPR-like"/>
    <property type="match status" value="1"/>
</dbReference>
<dbReference type="Proteomes" id="UP001516023">
    <property type="component" value="Unassembled WGS sequence"/>
</dbReference>
<dbReference type="PANTHER" id="PTHR45668:SF5">
    <property type="entry name" value="SERINE_THREONINE-PROTEIN PHOSPHATASE 5"/>
    <property type="match status" value="1"/>
</dbReference>
<evidence type="ECO:0000313" key="20">
    <source>
        <dbReference type="Proteomes" id="UP001516023"/>
    </source>
</evidence>
<evidence type="ECO:0000256" key="9">
    <source>
        <dbReference type="ARBA" id="ARBA00022803"/>
    </source>
</evidence>
<evidence type="ECO:0000256" key="8">
    <source>
        <dbReference type="ARBA" id="ARBA00022801"/>
    </source>
</evidence>
<dbReference type="CDD" id="cd07417">
    <property type="entry name" value="MPP_PP5_C"/>
    <property type="match status" value="1"/>
</dbReference>
<keyword evidence="7" id="KW-0677">Repeat</keyword>
<feature type="domain" description="Serine/threonine specific protein phosphatases" evidence="18">
    <location>
        <begin position="257"/>
        <end position="542"/>
    </location>
</feature>
<comment type="cofactor">
    <cofactor evidence="1">
        <name>Mn(2+)</name>
        <dbReference type="ChEBI" id="CHEBI:29035"/>
    </cofactor>
</comment>
<evidence type="ECO:0000256" key="5">
    <source>
        <dbReference type="ARBA" id="ARBA00013081"/>
    </source>
</evidence>
<keyword evidence="12" id="KW-0539">Nucleus</keyword>
<dbReference type="InterPro" id="IPR006186">
    <property type="entry name" value="Ser/Thr-sp_prot-phosphatase"/>
</dbReference>
<evidence type="ECO:0000256" key="3">
    <source>
        <dbReference type="ARBA" id="ARBA00004123"/>
    </source>
</evidence>
<dbReference type="GO" id="GO:0005634">
    <property type="term" value="C:nucleus"/>
    <property type="evidence" value="ECO:0007669"/>
    <property type="project" value="UniProtKB-SubCell"/>
</dbReference>
<keyword evidence="8" id="KW-0378">Hydrolase</keyword>
<keyword evidence="11" id="KW-0464">Manganese</keyword>
<keyword evidence="10" id="KW-0904">Protein phosphatase</keyword>
<evidence type="ECO:0000256" key="10">
    <source>
        <dbReference type="ARBA" id="ARBA00022912"/>
    </source>
</evidence>
<protein>
    <recommendedName>
        <fullName evidence="15">Serine/threonine-protein phosphatase T</fullName>
        <ecNumber evidence="5">3.1.3.16</ecNumber>
    </recommendedName>
</protein>
<dbReference type="InterPro" id="IPR041753">
    <property type="entry name" value="PP5_C"/>
</dbReference>
<dbReference type="GO" id="GO:0004722">
    <property type="term" value="F:protein serine/threonine phosphatase activity"/>
    <property type="evidence" value="ECO:0007669"/>
    <property type="project" value="UniProtKB-EC"/>
</dbReference>
<comment type="catalytic activity">
    <reaction evidence="14">
        <text>O-phospho-L-threonyl-[protein] + H2O = L-threonyl-[protein] + phosphate</text>
        <dbReference type="Rhea" id="RHEA:47004"/>
        <dbReference type="Rhea" id="RHEA-COMP:11060"/>
        <dbReference type="Rhea" id="RHEA-COMP:11605"/>
        <dbReference type="ChEBI" id="CHEBI:15377"/>
        <dbReference type="ChEBI" id="CHEBI:30013"/>
        <dbReference type="ChEBI" id="CHEBI:43474"/>
        <dbReference type="ChEBI" id="CHEBI:61977"/>
        <dbReference type="EC" id="3.1.3.16"/>
    </reaction>
    <physiologicalReaction direction="left-to-right" evidence="14">
        <dbReference type="Rhea" id="RHEA:47005"/>
    </physiologicalReaction>
</comment>
<evidence type="ECO:0000256" key="11">
    <source>
        <dbReference type="ARBA" id="ARBA00023211"/>
    </source>
</evidence>
<evidence type="ECO:0000256" key="16">
    <source>
        <dbReference type="PIRSR" id="PIRSR033096-1"/>
    </source>
</evidence>
<dbReference type="EMBL" id="JABMIG020000340">
    <property type="protein sequence ID" value="KAL3780696.1"/>
    <property type="molecule type" value="Genomic_DNA"/>
</dbReference>
<dbReference type="InterPro" id="IPR013235">
    <property type="entry name" value="PPP_dom"/>
</dbReference>
<keyword evidence="6" id="KW-0479">Metal-binding</keyword>
<dbReference type="InterPro" id="IPR019734">
    <property type="entry name" value="TPR_rpt"/>
</dbReference>
<evidence type="ECO:0000256" key="13">
    <source>
        <dbReference type="ARBA" id="ARBA00047986"/>
    </source>
</evidence>
<comment type="cofactor">
    <cofactor evidence="2">
        <name>Mg(2+)</name>
        <dbReference type="ChEBI" id="CHEBI:18420"/>
    </cofactor>
</comment>
<comment type="caution">
    <text evidence="19">The sequence shown here is derived from an EMBL/GenBank/DDBJ whole genome shotgun (WGS) entry which is preliminary data.</text>
</comment>
<sequence>MSLVDSEDFSLPPIQNVDDEPDLSQSESVEEATAKGLELKDLGNASLNEGHYTDAIHLYSTALSHLPANAIILANRALAYIKIENYGLAIQDATAAVAADPSYPKGYYRRGTAEFALGRAKAARKDFKAVCRLRPKDRDARAKLAACEKAVREAAFAAAILSEETAPLSETFKPETIVIEGGYDGPHPAGYLEGGEGEGRLFEVGALPREFVMVSAPQDPCNNMLLDPYISNINHHCIPTPIASQASIEHFRSQKVVHKRYIAHLLLSAKRYFENLPSLLEIPIPTMAPDLNDPSLPPRLTVCGDTHGQFYDVLHIFELNGYPSKNNPYLFNGDFVDRGSFSVEVILTLLLFKLSDPDCIHLHRGNHETKNMNKIYGFEGEVKAKYDDRIFELFLEVFSHLPLASVVGGKVFVTHGGLPTEPGVTLAEIRKIKRGCEPPNEGLMSDLLWADPQPFPGKSPSKRGVGFSFGPDITESFLKGNGLQLLVRSHEVKDEGYLVEHGGKTITVFSAPNYCDSMGNKGAFIHFAEDCEPKFTQYEAVPHPNVRPMAYAAGMGGLFM</sequence>
<dbReference type="GO" id="GO:0046872">
    <property type="term" value="F:metal ion binding"/>
    <property type="evidence" value="ECO:0007669"/>
    <property type="project" value="UniProtKB-KW"/>
</dbReference>
<dbReference type="Pfam" id="PF00149">
    <property type="entry name" value="Metallophos"/>
    <property type="match status" value="1"/>
</dbReference>
<evidence type="ECO:0000256" key="14">
    <source>
        <dbReference type="ARBA" id="ARBA00048832"/>
    </source>
</evidence>